<comment type="similarity">
    <text evidence="1">Belongs to the amidase family.</text>
</comment>
<dbReference type="InterPro" id="IPR000120">
    <property type="entry name" value="Amidase"/>
</dbReference>
<dbReference type="SUPFAM" id="SSF75304">
    <property type="entry name" value="Amidase signature (AS) enzymes"/>
    <property type="match status" value="1"/>
</dbReference>
<evidence type="ECO:0000313" key="4">
    <source>
        <dbReference type="Proteomes" id="UP000271573"/>
    </source>
</evidence>
<keyword evidence="4" id="KW-1185">Reference proteome</keyword>
<dbReference type="PANTHER" id="PTHR11895">
    <property type="entry name" value="TRANSAMIDASE"/>
    <property type="match status" value="1"/>
</dbReference>
<name>A0A3G9J028_9ACTN</name>
<accession>A0A3G9J028</accession>
<gene>
    <name evidence="3" type="ORF">Back2_12750</name>
</gene>
<sequence>MPSVRRISAFTDDALGADDALGVRQRILDGEITAKEAASAAYARIAKVNPQLNAMAAVSTDPLGDHGDGFWEGVPTLLKDNIDARGMATMHGTDAFEARPVAKDGETAKAFRISGFSVLGKTQLSEWGFSPAADHPRLGSVRTPWDPTRYAGASSAGSGALVGAGAIPIAHGNDGGGSIRIPASVNGLVGLKPTRGRVPQDLFYSAMPVKLVSDGVLTRTVRDTAAFHREIDRRHHNPSLPPIGDVTRPGRRRLRIAWTTDGAGYGADAQTRELTEKTAVQLAELGHYVDEVQLPIPETLADDFLLYWASLAVAIVGTGRLRRGWDESRMTGLTVGLAKHARRNALAIPGAVSRLRKVTALSEQFHELYDVVLTPTLAHETPKVGYLDPQQPYDDLVRRLLEWVVFTPWANVTGAPSISLPVAQTKRGLPQGMMFTARNGWEATLLELSYELEEAVGFARMPGL</sequence>
<dbReference type="Gene3D" id="3.90.1300.10">
    <property type="entry name" value="Amidase signature (AS) domain"/>
    <property type="match status" value="1"/>
</dbReference>
<evidence type="ECO:0000313" key="3">
    <source>
        <dbReference type="EMBL" id="BBH16988.1"/>
    </source>
</evidence>
<dbReference type="NCBIfam" id="NF005899">
    <property type="entry name" value="PRK07869.1"/>
    <property type="match status" value="1"/>
</dbReference>
<dbReference type="PANTHER" id="PTHR11895:SF7">
    <property type="entry name" value="GLUTAMYL-TRNA(GLN) AMIDOTRANSFERASE SUBUNIT A, MITOCHONDRIAL"/>
    <property type="match status" value="1"/>
</dbReference>
<dbReference type="KEGG" id="nbe:Back2_12750"/>
<dbReference type="Pfam" id="PF01425">
    <property type="entry name" value="Amidase"/>
    <property type="match status" value="1"/>
</dbReference>
<dbReference type="InterPro" id="IPR023631">
    <property type="entry name" value="Amidase_dom"/>
</dbReference>
<reference evidence="3 4" key="1">
    <citation type="submission" date="2018-11" db="EMBL/GenBank/DDBJ databases">
        <title>Complete genome sequence of Nocardioides baekrokdamisoli strain KCTC 39748.</title>
        <authorList>
            <person name="Kang S.W."/>
            <person name="Lee K.C."/>
            <person name="Kim K.K."/>
            <person name="Kim J.S."/>
            <person name="Kim D.S."/>
            <person name="Ko S.H."/>
            <person name="Yang S.H."/>
            <person name="Shin Y.K."/>
            <person name="Lee J.S."/>
        </authorList>
    </citation>
    <scope>NUCLEOTIDE SEQUENCE [LARGE SCALE GENOMIC DNA]</scope>
    <source>
        <strain evidence="3 4">KCTC 39748</strain>
    </source>
</reference>
<protein>
    <submittedName>
        <fullName evidence="3">Amidase</fullName>
    </submittedName>
</protein>
<evidence type="ECO:0000259" key="2">
    <source>
        <dbReference type="Pfam" id="PF01425"/>
    </source>
</evidence>
<dbReference type="EMBL" id="AP019307">
    <property type="protein sequence ID" value="BBH16988.1"/>
    <property type="molecule type" value="Genomic_DNA"/>
</dbReference>
<dbReference type="OrthoDB" id="5175573at2"/>
<organism evidence="3 4">
    <name type="scientific">Nocardioides baekrokdamisoli</name>
    <dbReference type="NCBI Taxonomy" id="1804624"/>
    <lineage>
        <taxon>Bacteria</taxon>
        <taxon>Bacillati</taxon>
        <taxon>Actinomycetota</taxon>
        <taxon>Actinomycetes</taxon>
        <taxon>Propionibacteriales</taxon>
        <taxon>Nocardioidaceae</taxon>
        <taxon>Nocardioides</taxon>
    </lineage>
</organism>
<dbReference type="Proteomes" id="UP000271573">
    <property type="component" value="Chromosome"/>
</dbReference>
<evidence type="ECO:0000256" key="1">
    <source>
        <dbReference type="ARBA" id="ARBA00009199"/>
    </source>
</evidence>
<proteinExistence type="inferred from homology"/>
<dbReference type="GO" id="GO:0003824">
    <property type="term" value="F:catalytic activity"/>
    <property type="evidence" value="ECO:0007669"/>
    <property type="project" value="InterPro"/>
</dbReference>
<dbReference type="InterPro" id="IPR036928">
    <property type="entry name" value="AS_sf"/>
</dbReference>
<dbReference type="AlphaFoldDB" id="A0A3G9J028"/>
<feature type="domain" description="Amidase" evidence="2">
    <location>
        <begin position="39"/>
        <end position="446"/>
    </location>
</feature>
<dbReference type="RefSeq" id="WP_125567799.1">
    <property type="nucleotide sequence ID" value="NZ_AP019307.1"/>
</dbReference>